<evidence type="ECO:0000256" key="13">
    <source>
        <dbReference type="ARBA" id="ARBA00023295"/>
    </source>
</evidence>
<evidence type="ECO:0000256" key="4">
    <source>
        <dbReference type="ARBA" id="ARBA00022723"/>
    </source>
</evidence>
<keyword evidence="6 15" id="KW-0863">Zinc-finger</keyword>
<keyword evidence="10 15" id="KW-0234">DNA repair</keyword>
<feature type="active site" description="Proton donor" evidence="15">
    <location>
        <position position="3"/>
    </location>
</feature>
<dbReference type="PROSITE" id="PS51068">
    <property type="entry name" value="FPG_CAT"/>
    <property type="match status" value="1"/>
</dbReference>
<comment type="caution">
    <text evidence="18">The sequence shown here is derived from an EMBL/GenBank/DDBJ whole genome shotgun (WGS) entry which is preliminary data.</text>
</comment>
<evidence type="ECO:0000256" key="3">
    <source>
        <dbReference type="ARBA" id="ARBA00011245"/>
    </source>
</evidence>
<evidence type="ECO:0000256" key="5">
    <source>
        <dbReference type="ARBA" id="ARBA00022763"/>
    </source>
</evidence>
<feature type="active site" description="Proton donor; for delta-elimination activity" evidence="15">
    <location>
        <position position="264"/>
    </location>
</feature>
<dbReference type="InterPro" id="IPR010663">
    <property type="entry name" value="Znf_FPG/IleRS"/>
</dbReference>
<comment type="function">
    <text evidence="15">Involved in base excision repair of DNA damaged by oxidation or by mutagenic agents. Acts as DNA glycosylase that recognizes and removes damaged bases. Has a preference for oxidized purines, such as 7,8-dihydro-8-oxoguanine (8-oxoG). Has AP (apurinic/apyrimidinic) lyase activity and introduces nicks in the DNA strand. Cleaves the DNA backbone by beta-delta elimination to generate a single-strand break at the site of the removed base with both 3'- and 5'-phosphates.</text>
</comment>
<evidence type="ECO:0000256" key="6">
    <source>
        <dbReference type="ARBA" id="ARBA00022771"/>
    </source>
</evidence>
<evidence type="ECO:0000256" key="8">
    <source>
        <dbReference type="ARBA" id="ARBA00022833"/>
    </source>
</evidence>
<keyword evidence="9 15" id="KW-0238">DNA-binding</keyword>
<dbReference type="RefSeq" id="WP_057777796.1">
    <property type="nucleotide sequence ID" value="NZ_AYYY01000011.1"/>
</dbReference>
<dbReference type="InterPro" id="IPR010979">
    <property type="entry name" value="Ribosomal_uS13-like_H2TH"/>
</dbReference>
<dbReference type="SMART" id="SM00898">
    <property type="entry name" value="Fapy_DNA_glyco"/>
    <property type="match status" value="1"/>
</dbReference>
<dbReference type="SMART" id="SM01232">
    <property type="entry name" value="H2TH"/>
    <property type="match status" value="1"/>
</dbReference>
<protein>
    <recommendedName>
        <fullName evidence="15">Formamidopyrimidine-DNA glycosylase</fullName>
        <shortName evidence="15">Fapy-DNA glycosylase</shortName>
        <ecNumber evidence="15">3.2.2.23</ecNumber>
    </recommendedName>
    <alternativeName>
        <fullName evidence="15">DNA-(apurinic or apyrimidinic site) lyase MutM</fullName>
        <shortName evidence="15">AP lyase MutM</shortName>
        <ecNumber evidence="15">4.2.99.18</ecNumber>
    </alternativeName>
</protein>
<dbReference type="NCBIfam" id="NF002211">
    <property type="entry name" value="PRK01103.1"/>
    <property type="match status" value="1"/>
</dbReference>
<dbReference type="SUPFAM" id="SSF81624">
    <property type="entry name" value="N-terminal domain of MutM-like DNA repair proteins"/>
    <property type="match status" value="1"/>
</dbReference>
<dbReference type="CDD" id="cd08966">
    <property type="entry name" value="EcFpg-like_N"/>
    <property type="match status" value="1"/>
</dbReference>
<comment type="subunit">
    <text evidence="3 15">Monomer.</text>
</comment>
<keyword evidence="4 15" id="KW-0479">Metal-binding</keyword>
<dbReference type="SUPFAM" id="SSF57716">
    <property type="entry name" value="Glucocorticoid receptor-like (DNA-binding domain)"/>
    <property type="match status" value="1"/>
</dbReference>
<dbReference type="Pfam" id="PF06831">
    <property type="entry name" value="H2TH"/>
    <property type="match status" value="1"/>
</dbReference>
<evidence type="ECO:0000256" key="1">
    <source>
        <dbReference type="ARBA" id="ARBA00001668"/>
    </source>
</evidence>
<keyword evidence="12 15" id="KW-0511">Multifunctional enzyme</keyword>
<reference evidence="18 19" key="1">
    <citation type="journal article" date="2015" name="Genome Announc.">
        <title>Expanding the biotechnology potential of lactobacilli through comparative genomics of 213 strains and associated genera.</title>
        <authorList>
            <person name="Sun Z."/>
            <person name="Harris H.M."/>
            <person name="McCann A."/>
            <person name="Guo C."/>
            <person name="Argimon S."/>
            <person name="Zhang W."/>
            <person name="Yang X."/>
            <person name="Jeffery I.B."/>
            <person name="Cooney J.C."/>
            <person name="Kagawa T.F."/>
            <person name="Liu W."/>
            <person name="Song Y."/>
            <person name="Salvetti E."/>
            <person name="Wrobel A."/>
            <person name="Rasinkangas P."/>
            <person name="Parkhill J."/>
            <person name="Rea M.C."/>
            <person name="O'Sullivan O."/>
            <person name="Ritari J."/>
            <person name="Douillard F.P."/>
            <person name="Paul Ross R."/>
            <person name="Yang R."/>
            <person name="Briner A.E."/>
            <person name="Felis G.E."/>
            <person name="de Vos W.M."/>
            <person name="Barrangou R."/>
            <person name="Klaenhammer T.R."/>
            <person name="Caufield P.W."/>
            <person name="Cui Y."/>
            <person name="Zhang H."/>
            <person name="O'Toole P.W."/>
        </authorList>
    </citation>
    <scope>NUCLEOTIDE SEQUENCE [LARGE SCALE GENOMIC DNA]</scope>
    <source>
        <strain evidence="18 19">DSM 20634</strain>
    </source>
</reference>
<dbReference type="PANTHER" id="PTHR22993">
    <property type="entry name" value="FORMAMIDOPYRIMIDINE-DNA GLYCOSYLASE"/>
    <property type="match status" value="1"/>
</dbReference>
<dbReference type="Gene3D" id="3.20.190.10">
    <property type="entry name" value="MutM-like, N-terminal"/>
    <property type="match status" value="1"/>
</dbReference>
<dbReference type="HAMAP" id="MF_00103">
    <property type="entry name" value="Fapy_DNA_glycosyl"/>
    <property type="match status" value="1"/>
</dbReference>
<gene>
    <name evidence="15" type="primary">mutM</name>
    <name evidence="15" type="synonym">fpg</name>
    <name evidence="18" type="ORF">FC26_GL000860</name>
</gene>
<dbReference type="PATRIC" id="fig|1423813.3.peg.882"/>
<comment type="similarity">
    <text evidence="2 15">Belongs to the FPG family.</text>
</comment>
<dbReference type="InterPro" id="IPR012319">
    <property type="entry name" value="FPG_cat"/>
</dbReference>
<evidence type="ECO:0000256" key="14">
    <source>
        <dbReference type="ARBA" id="ARBA00044632"/>
    </source>
</evidence>
<dbReference type="NCBIfam" id="TIGR00577">
    <property type="entry name" value="fpg"/>
    <property type="match status" value="1"/>
</dbReference>
<comment type="caution">
    <text evidence="15">Lacks conserved residue(s) required for the propagation of feature annotation.</text>
</comment>
<dbReference type="Gene3D" id="1.10.8.50">
    <property type="match status" value="1"/>
</dbReference>
<feature type="active site" description="Proton donor; for beta-elimination activity" evidence="15">
    <location>
        <position position="59"/>
    </location>
</feature>
<keyword evidence="5 15" id="KW-0227">DNA damage</keyword>
<dbReference type="EC" id="3.2.2.23" evidence="15"/>
<evidence type="ECO:0000256" key="9">
    <source>
        <dbReference type="ARBA" id="ARBA00023125"/>
    </source>
</evidence>
<evidence type="ECO:0000259" key="17">
    <source>
        <dbReference type="PROSITE" id="PS51068"/>
    </source>
</evidence>
<keyword evidence="8 15" id="KW-0862">Zinc</keyword>
<evidence type="ECO:0000313" key="18">
    <source>
        <dbReference type="EMBL" id="KRM62127.1"/>
    </source>
</evidence>
<dbReference type="InterPro" id="IPR000214">
    <property type="entry name" value="Znf_DNA_glyclase/AP_lyase"/>
</dbReference>
<evidence type="ECO:0000313" key="19">
    <source>
        <dbReference type="Proteomes" id="UP000051733"/>
    </source>
</evidence>
<comment type="cofactor">
    <cofactor evidence="15">
        <name>Zn(2+)</name>
        <dbReference type="ChEBI" id="CHEBI:29105"/>
    </cofactor>
    <text evidence="15">Binds 1 zinc ion per subunit.</text>
</comment>
<dbReference type="Pfam" id="PF06827">
    <property type="entry name" value="zf-FPG_IleRS"/>
    <property type="match status" value="1"/>
</dbReference>
<dbReference type="GO" id="GO:0034039">
    <property type="term" value="F:8-oxo-7,8-dihydroguanine DNA N-glycosylase activity"/>
    <property type="evidence" value="ECO:0007669"/>
    <property type="project" value="TreeGrafter"/>
</dbReference>
<dbReference type="AlphaFoldDB" id="A0A0R2A5V7"/>
<dbReference type="SUPFAM" id="SSF46946">
    <property type="entry name" value="S13-like H2TH domain"/>
    <property type="match status" value="1"/>
</dbReference>
<organism evidence="18 19">
    <name type="scientific">Paucilactobacillus vaccinostercus DSM 20634</name>
    <dbReference type="NCBI Taxonomy" id="1423813"/>
    <lineage>
        <taxon>Bacteria</taxon>
        <taxon>Bacillati</taxon>
        <taxon>Bacillota</taxon>
        <taxon>Bacilli</taxon>
        <taxon>Lactobacillales</taxon>
        <taxon>Lactobacillaceae</taxon>
        <taxon>Paucilactobacillus</taxon>
    </lineage>
</organism>
<feature type="binding site" evidence="15">
    <location>
        <position position="112"/>
    </location>
    <ligand>
        <name>DNA</name>
        <dbReference type="ChEBI" id="CHEBI:16991"/>
    </ligand>
</feature>
<evidence type="ECO:0000256" key="10">
    <source>
        <dbReference type="ARBA" id="ARBA00023204"/>
    </source>
</evidence>
<sequence>MPELPEVETVRRGLLKIAKGRKIAAIDIHYEKTITNENIAWFKETLIGATIVNVDRRGKYLLFRFDNQMTMVSHLRMEGKYYNLPEDGEIHKHTHVVFHLDDDTKLCYSDSRKFGRMTLVKNDEALQVAGLKTIGPEPTAETLTVEYLQKIMHASRREIKPFLLDQSNVAGLGNIYVDEVLWMSKIHPKEHANLVSDEQIEQLRDNIIQELAVATEHHGTTVHSYTNAFGNAGEFQNHLHAYGNAGKPCERCGTPFKKIKVAQRGTTYCPHCQILTENEND</sequence>
<comment type="catalytic activity">
    <reaction evidence="1 15">
        <text>Hydrolysis of DNA containing ring-opened 7-methylguanine residues, releasing 2,6-diamino-4-hydroxy-5-(N-methyl)formamidopyrimidine.</text>
        <dbReference type="EC" id="3.2.2.23"/>
    </reaction>
</comment>
<feature type="binding site" evidence="15">
    <location>
        <position position="93"/>
    </location>
    <ligand>
        <name>DNA</name>
        <dbReference type="ChEBI" id="CHEBI:16991"/>
    </ligand>
</feature>
<dbReference type="PANTHER" id="PTHR22993:SF9">
    <property type="entry name" value="FORMAMIDOPYRIMIDINE-DNA GLYCOSYLASE"/>
    <property type="match status" value="1"/>
</dbReference>
<comment type="catalytic activity">
    <reaction evidence="14 15">
        <text>2'-deoxyribonucleotide-(2'-deoxyribose 5'-phosphate)-2'-deoxyribonucleotide-DNA = a 3'-end 2'-deoxyribonucleotide-(2,3-dehydro-2,3-deoxyribose 5'-phosphate)-DNA + a 5'-end 5'-phospho-2'-deoxyribonucleoside-DNA + H(+)</text>
        <dbReference type="Rhea" id="RHEA:66592"/>
        <dbReference type="Rhea" id="RHEA-COMP:13180"/>
        <dbReference type="Rhea" id="RHEA-COMP:16897"/>
        <dbReference type="Rhea" id="RHEA-COMP:17067"/>
        <dbReference type="ChEBI" id="CHEBI:15378"/>
        <dbReference type="ChEBI" id="CHEBI:136412"/>
        <dbReference type="ChEBI" id="CHEBI:157695"/>
        <dbReference type="ChEBI" id="CHEBI:167181"/>
        <dbReference type="EC" id="4.2.99.18"/>
    </reaction>
</comment>
<dbReference type="STRING" id="1423813.FC26_GL000860"/>
<keyword evidence="11 15" id="KW-0456">Lyase</keyword>
<dbReference type="EMBL" id="AYYY01000011">
    <property type="protein sequence ID" value="KRM62127.1"/>
    <property type="molecule type" value="Genomic_DNA"/>
</dbReference>
<dbReference type="GO" id="GO:0003690">
    <property type="term" value="F:double-stranded DNA binding"/>
    <property type="evidence" value="ECO:0007669"/>
    <property type="project" value="UniProtKB-ARBA"/>
</dbReference>
<dbReference type="GO" id="GO:0003684">
    <property type="term" value="F:damaged DNA binding"/>
    <property type="evidence" value="ECO:0007669"/>
    <property type="project" value="InterPro"/>
</dbReference>
<evidence type="ECO:0000256" key="15">
    <source>
        <dbReference type="HAMAP-Rule" id="MF_00103"/>
    </source>
</evidence>
<dbReference type="GO" id="GO:0140078">
    <property type="term" value="F:class I DNA-(apurinic or apyrimidinic site) endonuclease activity"/>
    <property type="evidence" value="ECO:0007669"/>
    <property type="project" value="UniProtKB-EC"/>
</dbReference>
<name>A0A0R2A5V7_9LACO</name>
<keyword evidence="13 15" id="KW-0326">Glycosidase</keyword>
<dbReference type="InterPro" id="IPR035937">
    <property type="entry name" value="FPG_N"/>
</dbReference>
<feature type="active site" description="Schiff-base intermediate with DNA" evidence="15">
    <location>
        <position position="2"/>
    </location>
</feature>
<dbReference type="OrthoDB" id="9800855at2"/>
<dbReference type="InterPro" id="IPR015886">
    <property type="entry name" value="H2TH_FPG"/>
</dbReference>
<evidence type="ECO:0000256" key="11">
    <source>
        <dbReference type="ARBA" id="ARBA00023239"/>
    </source>
</evidence>
<dbReference type="GO" id="GO:0008270">
    <property type="term" value="F:zinc ion binding"/>
    <property type="evidence" value="ECO:0007669"/>
    <property type="project" value="UniProtKB-UniRule"/>
</dbReference>
<dbReference type="InterPro" id="IPR020629">
    <property type="entry name" value="FPG_Glyclase"/>
</dbReference>
<dbReference type="Pfam" id="PF01149">
    <property type="entry name" value="Fapy_DNA_glyco"/>
    <property type="match status" value="1"/>
</dbReference>
<proteinExistence type="inferred from homology"/>
<feature type="domain" description="FPG-type" evidence="16">
    <location>
        <begin position="240"/>
        <end position="274"/>
    </location>
</feature>
<dbReference type="EC" id="4.2.99.18" evidence="15"/>
<feature type="domain" description="Formamidopyrimidine-DNA glycosylase catalytic" evidence="17">
    <location>
        <begin position="2"/>
        <end position="115"/>
    </location>
</feature>
<keyword evidence="7 15" id="KW-0378">Hydrolase</keyword>
<evidence type="ECO:0000259" key="16">
    <source>
        <dbReference type="PROSITE" id="PS51066"/>
    </source>
</evidence>
<dbReference type="Proteomes" id="UP000051733">
    <property type="component" value="Unassembled WGS sequence"/>
</dbReference>
<dbReference type="PROSITE" id="PS51066">
    <property type="entry name" value="ZF_FPG_2"/>
    <property type="match status" value="1"/>
</dbReference>
<evidence type="ECO:0000256" key="7">
    <source>
        <dbReference type="ARBA" id="ARBA00022801"/>
    </source>
</evidence>
<accession>A0A0R2A5V7</accession>
<keyword evidence="19" id="KW-1185">Reference proteome</keyword>
<dbReference type="FunFam" id="1.10.8.50:FF:000003">
    <property type="entry name" value="Formamidopyrimidine-DNA glycosylase"/>
    <property type="match status" value="1"/>
</dbReference>
<evidence type="ECO:0000256" key="2">
    <source>
        <dbReference type="ARBA" id="ARBA00009409"/>
    </source>
</evidence>
<evidence type="ECO:0000256" key="12">
    <source>
        <dbReference type="ARBA" id="ARBA00023268"/>
    </source>
</evidence>
<dbReference type="GO" id="GO:0006284">
    <property type="term" value="P:base-excision repair"/>
    <property type="evidence" value="ECO:0007669"/>
    <property type="project" value="InterPro"/>
</dbReference>